<organism evidence="2 3">
    <name type="scientific">Desulfofundulus thermosubterraneus DSM 16057</name>
    <dbReference type="NCBI Taxonomy" id="1121432"/>
    <lineage>
        <taxon>Bacteria</taxon>
        <taxon>Bacillati</taxon>
        <taxon>Bacillota</taxon>
        <taxon>Clostridia</taxon>
        <taxon>Eubacteriales</taxon>
        <taxon>Peptococcaceae</taxon>
        <taxon>Desulfofundulus</taxon>
    </lineage>
</organism>
<name>A0A1M6JGG7_9FIRM</name>
<protein>
    <recommendedName>
        <fullName evidence="1">ATPase AAA-type core domain-containing protein</fullName>
    </recommendedName>
</protein>
<accession>A0A1M6JGG7</accession>
<dbReference type="SUPFAM" id="SSF52540">
    <property type="entry name" value="P-loop containing nucleoside triphosphate hydrolases"/>
    <property type="match status" value="1"/>
</dbReference>
<dbReference type="Proteomes" id="UP000184529">
    <property type="component" value="Unassembled WGS sequence"/>
</dbReference>
<dbReference type="InterPro" id="IPR003959">
    <property type="entry name" value="ATPase_AAA_core"/>
</dbReference>
<dbReference type="Gene3D" id="3.40.50.300">
    <property type="entry name" value="P-loop containing nucleotide triphosphate hydrolases"/>
    <property type="match status" value="1"/>
</dbReference>
<gene>
    <name evidence="2" type="ORF">SAMN02745219_02610</name>
</gene>
<sequence>MLASLTERAALVRAEYERRRGRFEQLSEMRRHKASRLSEVERETARLEKVADVFRAASEAARERARQKVERVVTDALRAVFGPGVEFAAEIVDRRGRPEVEFSIISDYGGAHIRTPVLDARGGGVVDVVSLALRVLVAVATSPPQAPVLLDEPGKHLSEGYSRALGELLKAVARETGRQFVVVTHDPRLSEAAEAVYRVDIAGGESKVYKING</sequence>
<dbReference type="STRING" id="1121432.SAMN02745219_02610"/>
<dbReference type="InterPro" id="IPR027417">
    <property type="entry name" value="P-loop_NTPase"/>
</dbReference>
<evidence type="ECO:0000313" key="3">
    <source>
        <dbReference type="Proteomes" id="UP000184529"/>
    </source>
</evidence>
<evidence type="ECO:0000259" key="1">
    <source>
        <dbReference type="Pfam" id="PF13304"/>
    </source>
</evidence>
<evidence type="ECO:0000313" key="2">
    <source>
        <dbReference type="EMBL" id="SHJ45793.1"/>
    </source>
</evidence>
<dbReference type="Pfam" id="PF13304">
    <property type="entry name" value="AAA_21"/>
    <property type="match status" value="1"/>
</dbReference>
<keyword evidence="3" id="KW-1185">Reference proteome</keyword>
<reference evidence="3" key="1">
    <citation type="submission" date="2016-11" db="EMBL/GenBank/DDBJ databases">
        <authorList>
            <person name="Varghese N."/>
            <person name="Submissions S."/>
        </authorList>
    </citation>
    <scope>NUCLEOTIDE SEQUENCE [LARGE SCALE GENOMIC DNA]</scope>
    <source>
        <strain evidence="3">DSM 16057</strain>
    </source>
</reference>
<feature type="domain" description="ATPase AAA-type core" evidence="1">
    <location>
        <begin position="133"/>
        <end position="189"/>
    </location>
</feature>
<dbReference type="EMBL" id="FQZM01000035">
    <property type="protein sequence ID" value="SHJ45793.1"/>
    <property type="molecule type" value="Genomic_DNA"/>
</dbReference>
<proteinExistence type="predicted"/>
<dbReference type="AlphaFoldDB" id="A0A1M6JGG7"/>